<evidence type="ECO:0000313" key="1">
    <source>
        <dbReference type="EMBL" id="KAH3861009.1"/>
    </source>
</evidence>
<keyword evidence="2" id="KW-1185">Reference proteome</keyword>
<gene>
    <name evidence="1" type="ORF">DPMN_023935</name>
</gene>
<dbReference type="AlphaFoldDB" id="A0A9D4LNM0"/>
<evidence type="ECO:0000313" key="2">
    <source>
        <dbReference type="Proteomes" id="UP000828390"/>
    </source>
</evidence>
<reference evidence="1" key="2">
    <citation type="submission" date="2020-11" db="EMBL/GenBank/DDBJ databases">
        <authorList>
            <person name="McCartney M.A."/>
            <person name="Auch B."/>
            <person name="Kono T."/>
            <person name="Mallez S."/>
            <person name="Becker A."/>
            <person name="Gohl D.M."/>
            <person name="Silverstein K.A.T."/>
            <person name="Koren S."/>
            <person name="Bechman K.B."/>
            <person name="Herman A."/>
            <person name="Abrahante J.E."/>
            <person name="Garbe J."/>
        </authorList>
    </citation>
    <scope>NUCLEOTIDE SEQUENCE</scope>
    <source>
        <strain evidence="1">Duluth1</strain>
        <tissue evidence="1">Whole animal</tissue>
    </source>
</reference>
<organism evidence="1 2">
    <name type="scientific">Dreissena polymorpha</name>
    <name type="common">Zebra mussel</name>
    <name type="synonym">Mytilus polymorpha</name>
    <dbReference type="NCBI Taxonomy" id="45954"/>
    <lineage>
        <taxon>Eukaryota</taxon>
        <taxon>Metazoa</taxon>
        <taxon>Spiralia</taxon>
        <taxon>Lophotrochozoa</taxon>
        <taxon>Mollusca</taxon>
        <taxon>Bivalvia</taxon>
        <taxon>Autobranchia</taxon>
        <taxon>Heteroconchia</taxon>
        <taxon>Euheterodonta</taxon>
        <taxon>Imparidentia</taxon>
        <taxon>Neoheterodontei</taxon>
        <taxon>Myida</taxon>
        <taxon>Dreissenoidea</taxon>
        <taxon>Dreissenidae</taxon>
        <taxon>Dreissena</taxon>
    </lineage>
</organism>
<protein>
    <submittedName>
        <fullName evidence="1">Uncharacterized protein</fullName>
    </submittedName>
</protein>
<sequence>MRDMLTNKIQDDTEVEFEELKRVEVEGKKKMKIVKSKYTKEQYTVTPIKRG</sequence>
<dbReference type="Proteomes" id="UP000828390">
    <property type="component" value="Unassembled WGS sequence"/>
</dbReference>
<accession>A0A9D4LNM0</accession>
<reference evidence="1" key="1">
    <citation type="journal article" date="2019" name="bioRxiv">
        <title>The Genome of the Zebra Mussel, Dreissena polymorpha: A Resource for Invasive Species Research.</title>
        <authorList>
            <person name="McCartney M.A."/>
            <person name="Auch B."/>
            <person name="Kono T."/>
            <person name="Mallez S."/>
            <person name="Zhang Y."/>
            <person name="Obille A."/>
            <person name="Becker A."/>
            <person name="Abrahante J.E."/>
            <person name="Garbe J."/>
            <person name="Badalamenti J.P."/>
            <person name="Herman A."/>
            <person name="Mangelson H."/>
            <person name="Liachko I."/>
            <person name="Sullivan S."/>
            <person name="Sone E.D."/>
            <person name="Koren S."/>
            <person name="Silverstein K.A.T."/>
            <person name="Beckman K.B."/>
            <person name="Gohl D.M."/>
        </authorList>
    </citation>
    <scope>NUCLEOTIDE SEQUENCE</scope>
    <source>
        <strain evidence="1">Duluth1</strain>
        <tissue evidence="1">Whole animal</tissue>
    </source>
</reference>
<proteinExistence type="predicted"/>
<name>A0A9D4LNM0_DREPO</name>
<dbReference type="EMBL" id="JAIWYP010000002">
    <property type="protein sequence ID" value="KAH3861009.1"/>
    <property type="molecule type" value="Genomic_DNA"/>
</dbReference>
<comment type="caution">
    <text evidence="1">The sequence shown here is derived from an EMBL/GenBank/DDBJ whole genome shotgun (WGS) entry which is preliminary data.</text>
</comment>